<proteinExistence type="inferred from homology"/>
<dbReference type="GO" id="GO:0022904">
    <property type="term" value="P:respiratory electron transport chain"/>
    <property type="evidence" value="ECO:0007669"/>
    <property type="project" value="TreeGrafter"/>
</dbReference>
<dbReference type="PROSITE" id="PS51669">
    <property type="entry name" value="4FE4S_MOW_BIS_MGD"/>
    <property type="match status" value="1"/>
</dbReference>
<name>A0A8B3FNB3_9ACTN</name>
<keyword evidence="4" id="KW-0479">Metal-binding</keyword>
<dbReference type="GO" id="GO:0016020">
    <property type="term" value="C:membrane"/>
    <property type="evidence" value="ECO:0007669"/>
    <property type="project" value="TreeGrafter"/>
</dbReference>
<dbReference type="InterPro" id="IPR017900">
    <property type="entry name" value="4Fe4S_Fe_S_CS"/>
</dbReference>
<dbReference type="Gene3D" id="3.10.20.740">
    <property type="match status" value="1"/>
</dbReference>
<dbReference type="SUPFAM" id="SSF53706">
    <property type="entry name" value="Formate dehydrogenase/DMSO reductase, domains 1-3"/>
    <property type="match status" value="1"/>
</dbReference>
<dbReference type="PROSITE" id="PS51839">
    <property type="entry name" value="4FE4S_HC3"/>
    <property type="match status" value="1"/>
</dbReference>
<evidence type="ECO:0000259" key="10">
    <source>
        <dbReference type="PROSITE" id="PS51379"/>
    </source>
</evidence>
<dbReference type="InterPro" id="IPR054351">
    <property type="entry name" value="NADH_UbQ_OxRdtase_ferredoxin"/>
</dbReference>
<dbReference type="InterPro" id="IPR009010">
    <property type="entry name" value="Asp_de-COase-like_dom_sf"/>
</dbReference>
<dbReference type="Pfam" id="PF04879">
    <property type="entry name" value="Molybdop_Fe4S4"/>
    <property type="match status" value="1"/>
</dbReference>
<dbReference type="Pfam" id="PF13510">
    <property type="entry name" value="Fer2_4"/>
    <property type="match status" value="1"/>
</dbReference>
<dbReference type="Proteomes" id="UP000279336">
    <property type="component" value="Unassembled WGS sequence"/>
</dbReference>
<keyword evidence="5" id="KW-0677">Repeat</keyword>
<keyword evidence="8" id="KW-0411">Iron-sulfur</keyword>
<dbReference type="CDD" id="cd00207">
    <property type="entry name" value="fer2"/>
    <property type="match status" value="1"/>
</dbReference>
<organism evidence="13 14">
    <name type="scientific">Propionibacterium australiense</name>
    <dbReference type="NCBI Taxonomy" id="119981"/>
    <lineage>
        <taxon>Bacteria</taxon>
        <taxon>Bacillati</taxon>
        <taxon>Actinomycetota</taxon>
        <taxon>Actinomycetes</taxon>
        <taxon>Propionibacteriales</taxon>
        <taxon>Propionibacteriaceae</taxon>
        <taxon>Propionibacterium</taxon>
    </lineage>
</organism>
<keyword evidence="3" id="KW-0001">2Fe-2S</keyword>
<evidence type="ECO:0000256" key="8">
    <source>
        <dbReference type="ARBA" id="ARBA00023014"/>
    </source>
</evidence>
<keyword evidence="6" id="KW-0560">Oxidoreductase</keyword>
<evidence type="ECO:0000256" key="3">
    <source>
        <dbReference type="ARBA" id="ARBA00022714"/>
    </source>
</evidence>
<dbReference type="Pfam" id="PF00384">
    <property type="entry name" value="Molybdopterin"/>
    <property type="match status" value="1"/>
</dbReference>
<dbReference type="PROSITE" id="PS00198">
    <property type="entry name" value="4FE4S_FER_1"/>
    <property type="match status" value="1"/>
</dbReference>
<dbReference type="InterPro" id="IPR006656">
    <property type="entry name" value="Mopterin_OxRdtase"/>
</dbReference>
<feature type="domain" description="2Fe-2S ferredoxin-type" evidence="9">
    <location>
        <begin position="1"/>
        <end position="77"/>
    </location>
</feature>
<evidence type="ECO:0000313" key="14">
    <source>
        <dbReference type="Proteomes" id="UP000279336"/>
    </source>
</evidence>
<dbReference type="PROSITE" id="PS00490">
    <property type="entry name" value="MOLYBDOPTERIN_PROK_2"/>
    <property type="match status" value="1"/>
</dbReference>
<dbReference type="GO" id="GO:0051537">
    <property type="term" value="F:2 iron, 2 sulfur cluster binding"/>
    <property type="evidence" value="ECO:0007669"/>
    <property type="project" value="UniProtKB-KW"/>
</dbReference>
<dbReference type="InterPro" id="IPR050123">
    <property type="entry name" value="Prok_molybdopt-oxidoreductase"/>
</dbReference>
<feature type="domain" description="4Fe-4S ferredoxin-type" evidence="10">
    <location>
        <begin position="180"/>
        <end position="209"/>
    </location>
</feature>
<dbReference type="GO" id="GO:0046872">
    <property type="term" value="F:metal ion binding"/>
    <property type="evidence" value="ECO:0007669"/>
    <property type="project" value="UniProtKB-KW"/>
</dbReference>
<evidence type="ECO:0000259" key="11">
    <source>
        <dbReference type="PROSITE" id="PS51669"/>
    </source>
</evidence>
<dbReference type="InterPro" id="IPR019574">
    <property type="entry name" value="NADH_UbQ_OxRdtase_Gsu_4Fe4S-bd"/>
</dbReference>
<dbReference type="Gene3D" id="2.40.40.20">
    <property type="match status" value="1"/>
</dbReference>
<dbReference type="Pfam" id="PF01568">
    <property type="entry name" value="Molydop_binding"/>
    <property type="match status" value="1"/>
</dbReference>
<dbReference type="GO" id="GO:0051539">
    <property type="term" value="F:4 iron, 4 sulfur cluster binding"/>
    <property type="evidence" value="ECO:0007669"/>
    <property type="project" value="UniProtKB-KW"/>
</dbReference>
<dbReference type="InterPro" id="IPR041924">
    <property type="entry name" value="Formate_Dh-H_N"/>
</dbReference>
<evidence type="ECO:0000259" key="9">
    <source>
        <dbReference type="PROSITE" id="PS51085"/>
    </source>
</evidence>
<evidence type="ECO:0000256" key="4">
    <source>
        <dbReference type="ARBA" id="ARBA00022723"/>
    </source>
</evidence>
<dbReference type="PROSITE" id="PS51085">
    <property type="entry name" value="2FE2S_FER_2"/>
    <property type="match status" value="1"/>
</dbReference>
<dbReference type="CDD" id="cd02753">
    <property type="entry name" value="MopB_Formate-Dh-H"/>
    <property type="match status" value="1"/>
</dbReference>
<dbReference type="InterPro" id="IPR006657">
    <property type="entry name" value="MoPterin_dinucl-bd_dom"/>
</dbReference>
<dbReference type="SUPFAM" id="SSF54862">
    <property type="entry name" value="4Fe-4S ferredoxins"/>
    <property type="match status" value="1"/>
</dbReference>
<dbReference type="EMBL" id="RCIW01000006">
    <property type="protein sequence ID" value="RLP11186.1"/>
    <property type="molecule type" value="Genomic_DNA"/>
</dbReference>
<dbReference type="FunFam" id="3.30.70.20:FF:000035">
    <property type="entry name" value="Iron hydrogenase 1"/>
    <property type="match status" value="1"/>
</dbReference>
<dbReference type="PIRSF" id="PIRSF036643">
    <property type="entry name" value="FDH_alpha"/>
    <property type="match status" value="1"/>
</dbReference>
<dbReference type="NCBIfam" id="TIGR01591">
    <property type="entry name" value="Fdh-alpha"/>
    <property type="match status" value="1"/>
</dbReference>
<dbReference type="Gene3D" id="3.30.70.20">
    <property type="match status" value="1"/>
</dbReference>
<dbReference type="PANTHER" id="PTHR43105:SF14">
    <property type="entry name" value="FORMATE DEHYDROGENASE H"/>
    <property type="match status" value="1"/>
</dbReference>
<dbReference type="GO" id="GO:0008863">
    <property type="term" value="F:formate dehydrogenase (NAD+) activity"/>
    <property type="evidence" value="ECO:0007669"/>
    <property type="project" value="InterPro"/>
</dbReference>
<dbReference type="FunFam" id="3.40.228.10:FF:000002">
    <property type="entry name" value="Formate dehydrogenase subunit alpha"/>
    <property type="match status" value="1"/>
</dbReference>
<dbReference type="GO" id="GO:0015942">
    <property type="term" value="P:formate metabolic process"/>
    <property type="evidence" value="ECO:0007669"/>
    <property type="project" value="InterPro"/>
</dbReference>
<evidence type="ECO:0000313" key="13">
    <source>
        <dbReference type="EMBL" id="RLP11186.1"/>
    </source>
</evidence>
<dbReference type="InterPro" id="IPR017896">
    <property type="entry name" value="4Fe4S_Fe-S-bd"/>
</dbReference>
<dbReference type="SMART" id="SM00929">
    <property type="entry name" value="NADH-G_4Fe-4S_3"/>
    <property type="match status" value="1"/>
</dbReference>
<dbReference type="AlphaFoldDB" id="A0A8B3FNB3"/>
<dbReference type="Pfam" id="PF22117">
    <property type="entry name" value="Fer4_Nqo3"/>
    <property type="match status" value="1"/>
</dbReference>
<dbReference type="SMART" id="SM00926">
    <property type="entry name" value="Molybdop_Fe4S4"/>
    <property type="match status" value="1"/>
</dbReference>
<feature type="domain" description="4Fe-4S Mo/W bis-MGD-type" evidence="11">
    <location>
        <begin position="219"/>
        <end position="274"/>
    </location>
</feature>
<keyword evidence="2" id="KW-0004">4Fe-4S</keyword>
<sequence length="913" mass="100118">MRIDGREHDVTEGLTVLQACRELGIEIPTLCEMRDLAPDGSCRMCMVKITRWGRTAMKISCAEPVAEGMEVVTMDDEIVESRRFILDLLCSNHEFACFRCAANSDCRLQDYAMQYRIDRTDFPDGRFIGHKVDSSNPFLTFHADRCIMCRRCVRACGELQGRNVIALTQRGFDTQMSTSWEMPWELTNCESCGNCVSVCPVGALEAKDHQRGYRDWQVEDKVVTTCPHCGVGCQLELQVAGGRVVGVEPAYGPANRGILCVKGKFGSYKFASSPDRLTDPLIKENGTFRTASWDEALDLIAGRMKAIIAKDGPDAVAGFSCSRAPNEDNYMFQKMMRAAIGTNNVDNCARVCHSASVIGLATTLGSGAMTNTIRDVTHDVDAILLVGSNTTEAHPVMGAQIRAAVRAGARLIVVDPRRTDLASMAELHLPIKPGTDIAFANALVNIIISSGWADEAFIAERTEGFEALREIVAEYEPEKVARLCHIPVADLYRAAEIYAKAERAPIIYCLGVTEHTSGTQNVMSLSNLAMVVGKYGKPGCGINPLRGQNNVQGACDMGCEPHNLPGYQKFDAPGVMDRFEHVWGTSLPRRIGLRATQVFGAATEGRVKALFIFGEDPMITDPNTAHVRAGLEALDLLVVDELFMTPTAELADVVLPGSAYVEKEGTFSNTERRVQRVRKAVDAPGNARLDTWIFAELMRRMGYPETLGTAADIMDEIALVDPDFGGISHARLDAGESLQWPCPTRDHPGTPIMHVGTFRRGLGYFYPTEYQEPNEVPDEDYPILMSTGRMLYHYNNGAMTHRTEGLAQIASQSYIQINETDAHELGIAQGDRVRVSSRRGAIETQAWVGDRVGEGEAFMTFHFPGGNPNVVANDATDPLCFIPEYKVCAIRVEKVADAPVPGRLSGLHEPALL</sequence>
<dbReference type="Gene3D" id="2.20.25.90">
    <property type="entry name" value="ADC-like domains"/>
    <property type="match status" value="1"/>
</dbReference>
<dbReference type="Gene3D" id="3.40.228.10">
    <property type="entry name" value="Dimethylsulfoxide Reductase, domain 2"/>
    <property type="match status" value="1"/>
</dbReference>
<dbReference type="InterPro" id="IPR036010">
    <property type="entry name" value="2Fe-2S_ferredoxin-like_sf"/>
</dbReference>
<dbReference type="SUPFAM" id="SSF54292">
    <property type="entry name" value="2Fe-2S ferredoxin-like"/>
    <property type="match status" value="1"/>
</dbReference>
<dbReference type="Gene3D" id="3.40.50.740">
    <property type="match status" value="1"/>
</dbReference>
<dbReference type="Pfam" id="PF10588">
    <property type="entry name" value="NADH-G_4Fe-4S_3"/>
    <property type="match status" value="1"/>
</dbReference>
<evidence type="ECO:0000256" key="6">
    <source>
        <dbReference type="ARBA" id="ARBA00023002"/>
    </source>
</evidence>
<dbReference type="PANTHER" id="PTHR43105">
    <property type="entry name" value="RESPIRATORY NITRATE REDUCTASE"/>
    <property type="match status" value="1"/>
</dbReference>
<dbReference type="InterPro" id="IPR006963">
    <property type="entry name" value="Mopterin_OxRdtase_4Fe-4S_dom"/>
</dbReference>
<keyword evidence="7" id="KW-0408">Iron</keyword>
<feature type="domain" description="4Fe-4S His(Cys)3-ligated-type" evidence="12">
    <location>
        <begin position="77"/>
        <end position="116"/>
    </location>
</feature>
<dbReference type="GO" id="GO:0043546">
    <property type="term" value="F:molybdopterin cofactor binding"/>
    <property type="evidence" value="ECO:0007669"/>
    <property type="project" value="InterPro"/>
</dbReference>
<protein>
    <submittedName>
        <fullName evidence="13">Formate dehydrogenase subunit alpha</fullName>
    </submittedName>
</protein>
<dbReference type="InterPro" id="IPR006478">
    <property type="entry name" value="Formate_DH_asu"/>
</dbReference>
<feature type="domain" description="4Fe-4S ferredoxin-type" evidence="10">
    <location>
        <begin position="137"/>
        <end position="156"/>
    </location>
</feature>
<dbReference type="InterPro" id="IPR006655">
    <property type="entry name" value="Mopterin_OxRdtase_prok_CS"/>
</dbReference>
<comment type="similarity">
    <text evidence="1">In the C-terminal section; belongs to the prokaryotic molybdopterin-containing oxidoreductase family.</text>
</comment>
<gene>
    <name evidence="13" type="ORF">D7U36_04645</name>
</gene>
<evidence type="ECO:0000256" key="2">
    <source>
        <dbReference type="ARBA" id="ARBA00022485"/>
    </source>
</evidence>
<dbReference type="OrthoDB" id="7376058at2"/>
<reference evidence="13 14" key="1">
    <citation type="submission" date="2018-10" db="EMBL/GenBank/DDBJ databases">
        <title>Propionibacterium australiense Genome Sequencing and Assembly.</title>
        <authorList>
            <person name="Bernier A.-M."/>
            <person name="Bernard K."/>
        </authorList>
    </citation>
    <scope>NUCLEOTIDE SEQUENCE [LARGE SCALE GENOMIC DNA]</scope>
    <source>
        <strain evidence="13 14">NML98A078</strain>
    </source>
</reference>
<dbReference type="PROSITE" id="PS51379">
    <property type="entry name" value="4FE4S_FER_2"/>
    <property type="match status" value="2"/>
</dbReference>
<comment type="caution">
    <text evidence="13">The sequence shown here is derived from an EMBL/GenBank/DDBJ whole genome shotgun (WGS) entry which is preliminary data.</text>
</comment>
<evidence type="ECO:0000259" key="12">
    <source>
        <dbReference type="PROSITE" id="PS51839"/>
    </source>
</evidence>
<dbReference type="InterPro" id="IPR001041">
    <property type="entry name" value="2Fe-2S_ferredoxin-type"/>
</dbReference>
<evidence type="ECO:0000256" key="5">
    <source>
        <dbReference type="ARBA" id="ARBA00022737"/>
    </source>
</evidence>
<dbReference type="SUPFAM" id="SSF50692">
    <property type="entry name" value="ADC-like"/>
    <property type="match status" value="1"/>
</dbReference>
<accession>A0A8B3FNB3</accession>
<evidence type="ECO:0000256" key="7">
    <source>
        <dbReference type="ARBA" id="ARBA00023004"/>
    </source>
</evidence>
<dbReference type="GO" id="GO:0003954">
    <property type="term" value="F:NADH dehydrogenase activity"/>
    <property type="evidence" value="ECO:0007669"/>
    <property type="project" value="TreeGrafter"/>
</dbReference>
<evidence type="ECO:0000256" key="1">
    <source>
        <dbReference type="ARBA" id="ARBA00007023"/>
    </source>
</evidence>